<dbReference type="EMBL" id="MU839832">
    <property type="protein sequence ID" value="KAK1756375.1"/>
    <property type="molecule type" value="Genomic_DNA"/>
</dbReference>
<dbReference type="CDD" id="cd18186">
    <property type="entry name" value="BTB_POZ_ZBTB_KLHL-like"/>
    <property type="match status" value="1"/>
</dbReference>
<feature type="region of interest" description="Disordered" evidence="1">
    <location>
        <begin position="1"/>
        <end position="54"/>
    </location>
</feature>
<dbReference type="PANTHER" id="PTHR47843:SF3">
    <property type="entry name" value="BTB DOMAIN-CONTAINING PROTEIN"/>
    <property type="match status" value="1"/>
</dbReference>
<dbReference type="SUPFAM" id="SSF54695">
    <property type="entry name" value="POZ domain"/>
    <property type="match status" value="1"/>
</dbReference>
<keyword evidence="4" id="KW-1185">Reference proteome</keyword>
<dbReference type="PROSITE" id="PS50097">
    <property type="entry name" value="BTB"/>
    <property type="match status" value="1"/>
</dbReference>
<name>A0AAJ0FCQ0_9PEZI</name>
<dbReference type="Gene3D" id="3.30.710.10">
    <property type="entry name" value="Potassium Channel Kv1.1, Chain A"/>
    <property type="match status" value="1"/>
</dbReference>
<dbReference type="Proteomes" id="UP001239445">
    <property type="component" value="Unassembled WGS sequence"/>
</dbReference>
<dbReference type="InterPro" id="IPR011333">
    <property type="entry name" value="SKP1/BTB/POZ_sf"/>
</dbReference>
<dbReference type="Pfam" id="PF00651">
    <property type="entry name" value="BTB"/>
    <property type="match status" value="1"/>
</dbReference>
<evidence type="ECO:0000313" key="4">
    <source>
        <dbReference type="Proteomes" id="UP001239445"/>
    </source>
</evidence>
<dbReference type="PANTHER" id="PTHR47843">
    <property type="entry name" value="BTB DOMAIN-CONTAINING PROTEIN-RELATED"/>
    <property type="match status" value="1"/>
</dbReference>
<gene>
    <name evidence="3" type="ORF">QBC47DRAFT_401279</name>
</gene>
<comment type="caution">
    <text evidence="3">The sequence shown here is derived from an EMBL/GenBank/DDBJ whole genome shotgun (WGS) entry which is preliminary data.</text>
</comment>
<dbReference type="AlphaFoldDB" id="A0AAJ0FCQ0"/>
<reference evidence="3" key="1">
    <citation type="submission" date="2023-06" db="EMBL/GenBank/DDBJ databases">
        <title>Genome-scale phylogeny and comparative genomics of the fungal order Sordariales.</title>
        <authorList>
            <consortium name="Lawrence Berkeley National Laboratory"/>
            <person name="Hensen N."/>
            <person name="Bonometti L."/>
            <person name="Westerberg I."/>
            <person name="Brannstrom I.O."/>
            <person name="Guillou S."/>
            <person name="Cros-Aarteil S."/>
            <person name="Calhoun S."/>
            <person name="Haridas S."/>
            <person name="Kuo A."/>
            <person name="Mondo S."/>
            <person name="Pangilinan J."/>
            <person name="Riley R."/>
            <person name="Labutti K."/>
            <person name="Andreopoulos B."/>
            <person name="Lipzen A."/>
            <person name="Chen C."/>
            <person name="Yanf M."/>
            <person name="Daum C."/>
            <person name="Ng V."/>
            <person name="Clum A."/>
            <person name="Steindorff A."/>
            <person name="Ohm R."/>
            <person name="Martin F."/>
            <person name="Silar P."/>
            <person name="Natvig D."/>
            <person name="Lalanne C."/>
            <person name="Gautier V."/>
            <person name="Ament-Velasquez S.L."/>
            <person name="Kruys A."/>
            <person name="Hutchinson M.I."/>
            <person name="Powell A.J."/>
            <person name="Barry K."/>
            <person name="Miller A.N."/>
            <person name="Grigoriev I.V."/>
            <person name="Debuchy R."/>
            <person name="Gladieux P."/>
            <person name="Thoren M.H."/>
            <person name="Johannesson H."/>
        </authorList>
    </citation>
    <scope>NUCLEOTIDE SEQUENCE</scope>
    <source>
        <strain evidence="3">PSN4</strain>
    </source>
</reference>
<feature type="compositionally biased region" description="Acidic residues" evidence="1">
    <location>
        <begin position="1"/>
        <end position="11"/>
    </location>
</feature>
<feature type="region of interest" description="Disordered" evidence="1">
    <location>
        <begin position="259"/>
        <end position="283"/>
    </location>
</feature>
<feature type="domain" description="BTB" evidence="2">
    <location>
        <begin position="66"/>
        <end position="134"/>
    </location>
</feature>
<evidence type="ECO:0000313" key="3">
    <source>
        <dbReference type="EMBL" id="KAK1756375.1"/>
    </source>
</evidence>
<dbReference type="InterPro" id="IPR000210">
    <property type="entry name" value="BTB/POZ_dom"/>
</dbReference>
<feature type="compositionally biased region" description="Basic residues" evidence="1">
    <location>
        <begin position="272"/>
        <end position="283"/>
    </location>
</feature>
<evidence type="ECO:0000259" key="2">
    <source>
        <dbReference type="PROSITE" id="PS50097"/>
    </source>
</evidence>
<protein>
    <recommendedName>
        <fullName evidence="2">BTB domain-containing protein</fullName>
    </recommendedName>
</protein>
<organism evidence="3 4">
    <name type="scientific">Echria macrotheca</name>
    <dbReference type="NCBI Taxonomy" id="438768"/>
    <lineage>
        <taxon>Eukaryota</taxon>
        <taxon>Fungi</taxon>
        <taxon>Dikarya</taxon>
        <taxon>Ascomycota</taxon>
        <taxon>Pezizomycotina</taxon>
        <taxon>Sordariomycetes</taxon>
        <taxon>Sordariomycetidae</taxon>
        <taxon>Sordariales</taxon>
        <taxon>Schizotheciaceae</taxon>
        <taxon>Echria</taxon>
    </lineage>
</organism>
<sequence>MADSFNEEILEDAPLSTGADVEMTETAGDEGTTNANGSELPFAEAGPEDPPTPRTSFVQYLSTPIVTLLIGSGDSETVLMAHQGLLSQSPYFAEQCAEFTDDGSPRTLELPGEDVDAVGSFLEFLYTGDYFPKKLPGQRALEKDPSIPEVDMSGEQLLRHAKVYTLAEKFKLPQLKNLASSKIHCVNSTAKGEIAYARYVYQHTSQDDRSIRAPVANFWATRSHTLRAEAEDEFRNLCLEFPQFGYDVLTRVLDEKLKRERNEKMHPGPSSARKRPRHSSTTA</sequence>
<evidence type="ECO:0000256" key="1">
    <source>
        <dbReference type="SAM" id="MobiDB-lite"/>
    </source>
</evidence>
<accession>A0AAJ0FCQ0</accession>
<proteinExistence type="predicted"/>